<reference evidence="3" key="1">
    <citation type="journal article" date="2011" name="Science">
        <title>The plant cell wall-decomposing machinery underlies the functional diversity of forest fungi.</title>
        <authorList>
            <person name="Eastwood D.C."/>
            <person name="Floudas D."/>
            <person name="Binder M."/>
            <person name="Majcherczyk A."/>
            <person name="Schneider P."/>
            <person name="Aerts A."/>
            <person name="Asiegbu F.O."/>
            <person name="Baker S.E."/>
            <person name="Barry K."/>
            <person name="Bendiksby M."/>
            <person name="Blumentritt M."/>
            <person name="Coutinho P.M."/>
            <person name="Cullen D."/>
            <person name="de Vries R.P."/>
            <person name="Gathman A."/>
            <person name="Goodell B."/>
            <person name="Henrissat B."/>
            <person name="Ihrmark K."/>
            <person name="Kauserud H."/>
            <person name="Kohler A."/>
            <person name="LaButti K."/>
            <person name="Lapidus A."/>
            <person name="Lavin J.L."/>
            <person name="Lee Y.-H."/>
            <person name="Lindquist E."/>
            <person name="Lilly W."/>
            <person name="Lucas S."/>
            <person name="Morin E."/>
            <person name="Murat C."/>
            <person name="Oguiza J.A."/>
            <person name="Park J."/>
            <person name="Pisabarro A.G."/>
            <person name="Riley R."/>
            <person name="Rosling A."/>
            <person name="Salamov A."/>
            <person name="Schmidt O."/>
            <person name="Schmutz J."/>
            <person name="Skrede I."/>
            <person name="Stenlid J."/>
            <person name="Wiebenga A."/>
            <person name="Xie X."/>
            <person name="Kuees U."/>
            <person name="Hibbett D.S."/>
            <person name="Hoffmeister D."/>
            <person name="Hoegberg N."/>
            <person name="Martin F."/>
            <person name="Grigoriev I.V."/>
            <person name="Watkinson S.C."/>
        </authorList>
    </citation>
    <scope>NUCLEOTIDE SEQUENCE [LARGE SCALE GENOMIC DNA]</scope>
    <source>
        <strain evidence="3">strain S7.3</strain>
    </source>
</reference>
<dbReference type="EMBL" id="GL945476">
    <property type="protein sequence ID" value="EGO02666.1"/>
    <property type="molecule type" value="Genomic_DNA"/>
</dbReference>
<evidence type="ECO:0000313" key="3">
    <source>
        <dbReference type="Proteomes" id="UP000008063"/>
    </source>
</evidence>
<gene>
    <name evidence="2" type="ORF">SERLA73DRAFT_150326</name>
</gene>
<feature type="region of interest" description="Disordered" evidence="1">
    <location>
        <begin position="84"/>
        <end position="140"/>
    </location>
</feature>
<dbReference type="AlphaFoldDB" id="F8PM34"/>
<evidence type="ECO:0000313" key="2">
    <source>
        <dbReference type="EMBL" id="EGO02666.1"/>
    </source>
</evidence>
<proteinExistence type="predicted"/>
<dbReference type="HOGENOM" id="CLU_1928878_0_0_1"/>
<accession>F8PM34</accession>
<keyword evidence="3" id="KW-1185">Reference proteome</keyword>
<evidence type="ECO:0000256" key="1">
    <source>
        <dbReference type="SAM" id="MobiDB-lite"/>
    </source>
</evidence>
<protein>
    <submittedName>
        <fullName evidence="2">Uncharacterized protein</fullName>
    </submittedName>
</protein>
<feature type="compositionally biased region" description="Acidic residues" evidence="1">
    <location>
        <begin position="86"/>
        <end position="112"/>
    </location>
</feature>
<dbReference type="Proteomes" id="UP000008063">
    <property type="component" value="Unassembled WGS sequence"/>
</dbReference>
<sequence>MTLMGNMEEAIKYSSYNKFTISLTFGCNLTMQCNRTSRVPDGFIGRWFYIPIFLPGNCLRLFAEINRIFQAMLVHIMEIEEHSELVEDTGDEDSENEEENGSSSSGEEEDIQVTDVSARKSQLPKKEESLQPGSRKISAM</sequence>
<dbReference type="InParanoid" id="F8PM34"/>
<organism evidence="3">
    <name type="scientific">Serpula lacrymans var. lacrymans (strain S7.3)</name>
    <name type="common">Dry rot fungus</name>
    <dbReference type="NCBI Taxonomy" id="936435"/>
    <lineage>
        <taxon>Eukaryota</taxon>
        <taxon>Fungi</taxon>
        <taxon>Dikarya</taxon>
        <taxon>Basidiomycota</taxon>
        <taxon>Agaricomycotina</taxon>
        <taxon>Agaricomycetes</taxon>
        <taxon>Agaricomycetidae</taxon>
        <taxon>Boletales</taxon>
        <taxon>Coniophorineae</taxon>
        <taxon>Serpulaceae</taxon>
        <taxon>Serpula</taxon>
    </lineage>
</organism>
<name>F8PM34_SERL3</name>